<accession>A0ABT2WUT9</accession>
<sequence>MIIFAFRLGRFEFVAQRETAPISTVFSRPAPGEVIIDLPCVSLMVTKHKARAA</sequence>
<reference evidence="1 2" key="1">
    <citation type="submission" date="2022-10" db="EMBL/GenBank/DDBJ databases">
        <title>Ruegeria sp. nov., isolated from ocean surface water.</title>
        <authorList>
            <person name="He W."/>
            <person name="Wang L."/>
            <person name="Zhang D.-F."/>
        </authorList>
    </citation>
    <scope>NUCLEOTIDE SEQUENCE [LARGE SCALE GENOMIC DNA]</scope>
    <source>
        <strain evidence="1 2">WL0004</strain>
    </source>
</reference>
<evidence type="ECO:0000313" key="2">
    <source>
        <dbReference type="Proteomes" id="UP001321014"/>
    </source>
</evidence>
<proteinExistence type="predicted"/>
<name>A0ABT2WUT9_9RHOB</name>
<dbReference type="RefSeq" id="WP_263389605.1">
    <property type="nucleotide sequence ID" value="NZ_JAOVQN010000020.1"/>
</dbReference>
<evidence type="ECO:0000313" key="1">
    <source>
        <dbReference type="EMBL" id="MCU9839676.1"/>
    </source>
</evidence>
<keyword evidence="2" id="KW-1185">Reference proteome</keyword>
<protein>
    <submittedName>
        <fullName evidence="1">Uncharacterized protein</fullName>
    </submittedName>
</protein>
<dbReference type="Proteomes" id="UP001321014">
    <property type="component" value="Unassembled WGS sequence"/>
</dbReference>
<gene>
    <name evidence="1" type="ORF">OEZ49_18025</name>
</gene>
<comment type="caution">
    <text evidence="1">The sequence shown here is derived from an EMBL/GenBank/DDBJ whole genome shotgun (WGS) entry which is preliminary data.</text>
</comment>
<dbReference type="EMBL" id="JAOVQN010000020">
    <property type="protein sequence ID" value="MCU9839676.1"/>
    <property type="molecule type" value="Genomic_DNA"/>
</dbReference>
<organism evidence="1 2">
    <name type="scientific">Ruegeria marisflavi</name>
    <dbReference type="NCBI Taxonomy" id="2984152"/>
    <lineage>
        <taxon>Bacteria</taxon>
        <taxon>Pseudomonadati</taxon>
        <taxon>Pseudomonadota</taxon>
        <taxon>Alphaproteobacteria</taxon>
        <taxon>Rhodobacterales</taxon>
        <taxon>Roseobacteraceae</taxon>
        <taxon>Ruegeria</taxon>
    </lineage>
</organism>